<sequence length="1130" mass="126744">MGTVLISLLKKEKKRTLAAVSECNQLRNTAQVPSSVIASETPTDLDVSPGAALTEVTESCGDGSFLCARLDYKNNVEVNTYRMTLKTKYKEAKEAAEKIEVVREKIVNLRSILENPTSKSPRSSLTDPTFTQEEFLQHIRTKLEKEQSCYKTQLVTLQNLKTETDHIKHGLEQANIRYFNRFQDWWKTQEGLTVTTGNGSSSILPNVEKIIHNGDKINNRDKFLDTFGSNFKTVSGNVNYIAPLPDIVGINGKDVQTYSIPKTDSIIKTEHKCANAFIKPQNLQNDDKKQIHLKLKDGEVCLQNQNQGKEKSLYSNERDEPTINSLSTSSQDFNSKPEVKKKTSLKSLDLIDPKLKTTHENLPESNIGQSAFESSQENISSHETPSIQRDKRRYDNDINYIRDDVRYSTRSVEETDDVTPRYPVHSMTHPGESFYDNGFENTSENHKPYFVLPTHIIGYAKEDEMESDHYVGGQTSRCDFAHDSFPNHSSVLSKHTKRDIAATQTLGETYEPTESSAEYRNTSSSSASWEDFKENMNLSNIDLVQDSKRNSSAGGDSNNGKCRTKQVLEYSEDDFYKNHQDRCVIPNTDLKGSCVHSPVTRCPPIKQNTDEHESFINSLPLTGDPEVDEEIIAFYRARNKIFKHVYNKYVAVLSEDQFSLWCMHRNYSPEDIKAEQGGIVSNQQSTILATVSLWGGVVSALSATMNFCVLSSATKKFQSEVLPEGDAFESASIVRAYLWQNSVSVSLTADHYMYICIRNKSIVKYNTMPAFNSYPMSALLHGTTFMIGTENGQLHLFSLQQIEDLLCLNINEPSLSLKVSGNAIAEINVTETLLGPIITCWAVTSPMTGQHYIKSKDPYRALLMLRSTPLESGYSPAELLMGRKLRELIPTLPSNLVPSPVNLDQLFRREEHRLSNQQENYDRHHGPEPDELANNSTPSPRRESILPVHPMPSEVASEEPQLDGSSPNSSTPARRKSDSESKSIRSFFNSHAISRLVPLGESSLTHLKSAVTCKNLFLCYACPLPLLRLRPMCLTAALEQVQRNLAPHLCHRLRCNRSGVTLLLVSLSHAALEQVQSNLAPRLCDRLRCNSFQQLGNVPTKPPLKLLAGYGLGPLGDQMIQGKVQQSTTH</sequence>
<feature type="compositionally biased region" description="Polar residues" evidence="2">
    <location>
        <begin position="363"/>
        <end position="387"/>
    </location>
</feature>
<accession>A0A7R9IJJ5</accession>
<feature type="region of interest" description="Disordered" evidence="2">
    <location>
        <begin position="306"/>
        <end position="343"/>
    </location>
</feature>
<gene>
    <name evidence="4" type="ORF">TTEB3V08_LOCUS7508</name>
</gene>
<feature type="compositionally biased region" description="Polar residues" evidence="2">
    <location>
        <begin position="963"/>
        <end position="972"/>
    </location>
</feature>
<protein>
    <recommendedName>
        <fullName evidence="3">Kinesin-like protein KIF6/9 C-terminal domain-containing protein</fullName>
    </recommendedName>
</protein>
<feature type="compositionally biased region" description="Polar residues" evidence="2">
    <location>
        <begin position="322"/>
        <end position="334"/>
    </location>
</feature>
<keyword evidence="1" id="KW-0175">Coiled coil</keyword>
<feature type="region of interest" description="Disordered" evidence="2">
    <location>
        <begin position="359"/>
        <end position="387"/>
    </location>
</feature>
<evidence type="ECO:0000256" key="1">
    <source>
        <dbReference type="SAM" id="Coils"/>
    </source>
</evidence>
<feature type="compositionally biased region" description="Basic and acidic residues" evidence="2">
    <location>
        <begin position="308"/>
        <end position="321"/>
    </location>
</feature>
<name>A0A7R9IJJ5_9NEOP</name>
<dbReference type="InterPro" id="IPR056524">
    <property type="entry name" value="KIF6/9_C"/>
</dbReference>
<evidence type="ECO:0000259" key="3">
    <source>
        <dbReference type="Pfam" id="PF23735"/>
    </source>
</evidence>
<evidence type="ECO:0000313" key="4">
    <source>
        <dbReference type="EMBL" id="CAD7459557.1"/>
    </source>
</evidence>
<reference evidence="4" key="1">
    <citation type="submission" date="2020-11" db="EMBL/GenBank/DDBJ databases">
        <authorList>
            <person name="Tran Van P."/>
        </authorList>
    </citation>
    <scope>NUCLEOTIDE SEQUENCE</scope>
</reference>
<organism evidence="4">
    <name type="scientific">Timema tahoe</name>
    <dbReference type="NCBI Taxonomy" id="61484"/>
    <lineage>
        <taxon>Eukaryota</taxon>
        <taxon>Metazoa</taxon>
        <taxon>Ecdysozoa</taxon>
        <taxon>Arthropoda</taxon>
        <taxon>Hexapoda</taxon>
        <taxon>Insecta</taxon>
        <taxon>Pterygota</taxon>
        <taxon>Neoptera</taxon>
        <taxon>Polyneoptera</taxon>
        <taxon>Phasmatodea</taxon>
        <taxon>Timematodea</taxon>
        <taxon>Timematoidea</taxon>
        <taxon>Timematidae</taxon>
        <taxon>Timema</taxon>
    </lineage>
</organism>
<dbReference type="AlphaFoldDB" id="A0A7R9IJJ5"/>
<feature type="region of interest" description="Disordered" evidence="2">
    <location>
        <begin position="917"/>
        <end position="981"/>
    </location>
</feature>
<proteinExistence type="predicted"/>
<evidence type="ECO:0000256" key="2">
    <source>
        <dbReference type="SAM" id="MobiDB-lite"/>
    </source>
</evidence>
<dbReference type="EMBL" id="OE002961">
    <property type="protein sequence ID" value="CAD7459557.1"/>
    <property type="molecule type" value="Genomic_DNA"/>
</dbReference>
<feature type="compositionally biased region" description="Basic and acidic residues" evidence="2">
    <location>
        <begin position="917"/>
        <end position="928"/>
    </location>
</feature>
<feature type="coiled-coil region" evidence="1">
    <location>
        <begin position="85"/>
        <end position="112"/>
    </location>
</feature>
<feature type="region of interest" description="Disordered" evidence="2">
    <location>
        <begin position="506"/>
        <end position="528"/>
    </location>
</feature>
<dbReference type="Pfam" id="PF23735">
    <property type="entry name" value="KIF9"/>
    <property type="match status" value="1"/>
</dbReference>
<feature type="domain" description="Kinesin-like protein KIF6/9 C-terminal" evidence="3">
    <location>
        <begin position="71"/>
        <end position="189"/>
    </location>
</feature>